<evidence type="ECO:0000256" key="4">
    <source>
        <dbReference type="ARBA" id="ARBA00023082"/>
    </source>
</evidence>
<evidence type="ECO:0000256" key="1">
    <source>
        <dbReference type="ARBA" id="ARBA00010641"/>
    </source>
</evidence>
<dbReference type="SUPFAM" id="SSF54427">
    <property type="entry name" value="NTF2-like"/>
    <property type="match status" value="1"/>
</dbReference>
<feature type="domain" description="RNA polymerase sigma-70 region 2" evidence="7">
    <location>
        <begin position="1"/>
        <end position="53"/>
    </location>
</feature>
<keyword evidence="3" id="KW-0805">Transcription regulation</keyword>
<dbReference type="InterPro" id="IPR013325">
    <property type="entry name" value="RNA_pol_sigma_r2"/>
</dbReference>
<dbReference type="GO" id="GO:0003677">
    <property type="term" value="F:DNA binding"/>
    <property type="evidence" value="ECO:0007669"/>
    <property type="project" value="InterPro"/>
</dbReference>
<evidence type="ECO:0000256" key="5">
    <source>
        <dbReference type="ARBA" id="ARBA00023163"/>
    </source>
</evidence>
<evidence type="ECO:0000259" key="8">
    <source>
        <dbReference type="Pfam" id="PF08281"/>
    </source>
</evidence>
<feature type="region of interest" description="Disordered" evidence="6">
    <location>
        <begin position="216"/>
        <end position="246"/>
    </location>
</feature>
<dbReference type="InterPro" id="IPR014284">
    <property type="entry name" value="RNA_pol_sigma-70_dom"/>
</dbReference>
<dbReference type="Gene3D" id="1.10.10.10">
    <property type="entry name" value="Winged helix-like DNA-binding domain superfamily/Winged helix DNA-binding domain"/>
    <property type="match status" value="1"/>
</dbReference>
<dbReference type="GO" id="GO:0016987">
    <property type="term" value="F:sigma factor activity"/>
    <property type="evidence" value="ECO:0007669"/>
    <property type="project" value="UniProtKB-KW"/>
</dbReference>
<dbReference type="AlphaFoldDB" id="A0A7X0NXD1"/>
<feature type="domain" description="RNA polymerase sigma factor 70 region 4 type 2" evidence="8">
    <location>
        <begin position="87"/>
        <end position="138"/>
    </location>
</feature>
<dbReference type="PANTHER" id="PTHR43133:SF65">
    <property type="entry name" value="ECF RNA POLYMERASE SIGMA FACTOR SIGG"/>
    <property type="match status" value="1"/>
</dbReference>
<comment type="subunit">
    <text evidence="2">Interacts transiently with the RNA polymerase catalytic core formed by RpoA, RpoB, RpoC and RpoZ (2 alpha, 1 beta, 1 beta' and 1 omega subunit) to form the RNA polymerase holoenzyme that can initiate transcription.</text>
</comment>
<dbReference type="Proteomes" id="UP000565579">
    <property type="component" value="Unassembled WGS sequence"/>
</dbReference>
<evidence type="ECO:0000313" key="9">
    <source>
        <dbReference type="EMBL" id="MBB6551121.1"/>
    </source>
</evidence>
<proteinExistence type="inferred from homology"/>
<sequence length="353" mass="38065">MLGSLDQAEDAVQETLLRAWRGLDGFQGRAPLHHWLHRIATMACLRAVERRGRLPAVHAEIAHLQPYPDTLLDPALVAERREEVALAFVAALQLLPATQRAVVILREVLCWSAAEVAALLGVSVPAVNSSLQRGRAALRSRAAAGRPLDAYEQQLLRRFVRSWQRRDLDTLAALLREDVILRMPPEQVEIAANGQPALAAYLPDGTGTCRGCCSPASPRATRWTRPSSTPSGRRTPTTSAATRPRRSVRSVAAFAAPGVLERPFAFMGATVPGAVLASISLHESLIHGWDIATGAGQPHPADEDVVRAVWQYAESGVGEAQRRAGQFAEAIPVPPAAPPLVRLLAHVGRPARP</sequence>
<dbReference type="PANTHER" id="PTHR43133">
    <property type="entry name" value="RNA POLYMERASE ECF-TYPE SIGMA FACTO"/>
    <property type="match status" value="1"/>
</dbReference>
<evidence type="ECO:0000256" key="6">
    <source>
        <dbReference type="SAM" id="MobiDB-lite"/>
    </source>
</evidence>
<dbReference type="InterPro" id="IPR013324">
    <property type="entry name" value="RNA_pol_sigma_r3/r4-like"/>
</dbReference>
<gene>
    <name evidence="9" type="ORF">HD593_005916</name>
</gene>
<organism evidence="9 10">
    <name type="scientific">Nonomuraea rubra</name>
    <dbReference type="NCBI Taxonomy" id="46180"/>
    <lineage>
        <taxon>Bacteria</taxon>
        <taxon>Bacillati</taxon>
        <taxon>Actinomycetota</taxon>
        <taxon>Actinomycetes</taxon>
        <taxon>Streptosporangiales</taxon>
        <taxon>Streptosporangiaceae</taxon>
        <taxon>Nonomuraea</taxon>
    </lineage>
</organism>
<feature type="compositionally biased region" description="Low complexity" evidence="6">
    <location>
        <begin position="217"/>
        <end position="242"/>
    </location>
</feature>
<accession>A0A7X0NXD1</accession>
<dbReference type="Pfam" id="PF04542">
    <property type="entry name" value="Sigma70_r2"/>
    <property type="match status" value="1"/>
</dbReference>
<dbReference type="Pfam" id="PF08281">
    <property type="entry name" value="Sigma70_r4_2"/>
    <property type="match status" value="1"/>
</dbReference>
<comment type="similarity">
    <text evidence="1">Belongs to the sigma-70 factor family. ECF subfamily.</text>
</comment>
<dbReference type="Gene3D" id="3.10.450.50">
    <property type="match status" value="1"/>
</dbReference>
<protein>
    <submittedName>
        <fullName evidence="9">Uncharacterized protein (TIGR03086 family)</fullName>
    </submittedName>
</protein>
<dbReference type="SUPFAM" id="SSF88659">
    <property type="entry name" value="Sigma3 and sigma4 domains of RNA polymerase sigma factors"/>
    <property type="match status" value="1"/>
</dbReference>
<dbReference type="InterPro" id="IPR007627">
    <property type="entry name" value="RNA_pol_sigma70_r2"/>
</dbReference>
<name>A0A7X0NXD1_9ACTN</name>
<reference evidence="9 10" key="1">
    <citation type="submission" date="2020-08" db="EMBL/GenBank/DDBJ databases">
        <title>Sequencing the genomes of 1000 actinobacteria strains.</title>
        <authorList>
            <person name="Klenk H.-P."/>
        </authorList>
    </citation>
    <scope>NUCLEOTIDE SEQUENCE [LARGE SCALE GENOMIC DNA]</scope>
    <source>
        <strain evidence="9 10">DSM 43768</strain>
    </source>
</reference>
<dbReference type="SUPFAM" id="SSF88946">
    <property type="entry name" value="Sigma2 domain of RNA polymerase sigma factors"/>
    <property type="match status" value="1"/>
</dbReference>
<evidence type="ECO:0000256" key="3">
    <source>
        <dbReference type="ARBA" id="ARBA00023015"/>
    </source>
</evidence>
<dbReference type="EMBL" id="JACHMI010000001">
    <property type="protein sequence ID" value="MBB6551121.1"/>
    <property type="molecule type" value="Genomic_DNA"/>
</dbReference>
<keyword evidence="4" id="KW-0731">Sigma factor</keyword>
<dbReference type="InterPro" id="IPR039425">
    <property type="entry name" value="RNA_pol_sigma-70-like"/>
</dbReference>
<evidence type="ECO:0000313" key="10">
    <source>
        <dbReference type="Proteomes" id="UP000565579"/>
    </source>
</evidence>
<dbReference type="InterPro" id="IPR036388">
    <property type="entry name" value="WH-like_DNA-bd_sf"/>
</dbReference>
<dbReference type="Gene3D" id="1.10.1740.10">
    <property type="match status" value="1"/>
</dbReference>
<keyword evidence="5" id="KW-0804">Transcription</keyword>
<dbReference type="InterPro" id="IPR013249">
    <property type="entry name" value="RNA_pol_sigma70_r4_t2"/>
</dbReference>
<keyword evidence="10" id="KW-1185">Reference proteome</keyword>
<comment type="caution">
    <text evidence="9">The sequence shown here is derived from an EMBL/GenBank/DDBJ whole genome shotgun (WGS) entry which is preliminary data.</text>
</comment>
<dbReference type="GO" id="GO:0006352">
    <property type="term" value="P:DNA-templated transcription initiation"/>
    <property type="evidence" value="ECO:0007669"/>
    <property type="project" value="InterPro"/>
</dbReference>
<evidence type="ECO:0000259" key="7">
    <source>
        <dbReference type="Pfam" id="PF04542"/>
    </source>
</evidence>
<dbReference type="NCBIfam" id="TIGR02937">
    <property type="entry name" value="sigma70-ECF"/>
    <property type="match status" value="1"/>
</dbReference>
<dbReference type="InterPro" id="IPR032710">
    <property type="entry name" value="NTF2-like_dom_sf"/>
</dbReference>
<evidence type="ECO:0000256" key="2">
    <source>
        <dbReference type="ARBA" id="ARBA00011344"/>
    </source>
</evidence>